<proteinExistence type="predicted"/>
<evidence type="ECO:0000313" key="1">
    <source>
        <dbReference type="EMBL" id="MPN38693.1"/>
    </source>
</evidence>
<dbReference type="AlphaFoldDB" id="A0A645HTJ2"/>
<organism evidence="1">
    <name type="scientific">bioreactor metagenome</name>
    <dbReference type="NCBI Taxonomy" id="1076179"/>
    <lineage>
        <taxon>unclassified sequences</taxon>
        <taxon>metagenomes</taxon>
        <taxon>ecological metagenomes</taxon>
    </lineage>
</organism>
<dbReference type="EMBL" id="VSSQ01094079">
    <property type="protein sequence ID" value="MPN38693.1"/>
    <property type="molecule type" value="Genomic_DNA"/>
</dbReference>
<gene>
    <name evidence="1" type="ORF">SDC9_186218</name>
</gene>
<comment type="caution">
    <text evidence="1">The sequence shown here is derived from an EMBL/GenBank/DDBJ whole genome shotgun (WGS) entry which is preliminary data.</text>
</comment>
<sequence length="73" mass="7857">MQGELQYILPVYPDQYADVQSVVMKLSLAYLVTYNGADLLSGEVYTIPEGGSGSDGVVNLIPLIEITVPLPNN</sequence>
<protein>
    <submittedName>
        <fullName evidence="1">Uncharacterized protein</fullName>
    </submittedName>
</protein>
<accession>A0A645HTJ2</accession>
<name>A0A645HTJ2_9ZZZZ</name>
<reference evidence="1" key="1">
    <citation type="submission" date="2019-08" db="EMBL/GenBank/DDBJ databases">
        <authorList>
            <person name="Kucharzyk K."/>
            <person name="Murdoch R.W."/>
            <person name="Higgins S."/>
            <person name="Loffler F."/>
        </authorList>
    </citation>
    <scope>NUCLEOTIDE SEQUENCE</scope>
</reference>